<accession>A0A0F9JHE7</accession>
<dbReference type="EMBL" id="LAZR01016274">
    <property type="protein sequence ID" value="KKM05201.1"/>
    <property type="molecule type" value="Genomic_DNA"/>
</dbReference>
<sequence>MTIDEAEKQRDKLIKQILAIHEEHDFDGFARYMGNKKAKPLEKECERLILAIFEAKKNTIIF</sequence>
<gene>
    <name evidence="1" type="ORF">LCGC14_1756490</name>
</gene>
<dbReference type="AlphaFoldDB" id="A0A0F9JHE7"/>
<reference evidence="1" key="1">
    <citation type="journal article" date="2015" name="Nature">
        <title>Complex archaea that bridge the gap between prokaryotes and eukaryotes.</title>
        <authorList>
            <person name="Spang A."/>
            <person name="Saw J.H."/>
            <person name="Jorgensen S.L."/>
            <person name="Zaremba-Niedzwiedzka K."/>
            <person name="Martijn J."/>
            <person name="Lind A.E."/>
            <person name="van Eijk R."/>
            <person name="Schleper C."/>
            <person name="Guy L."/>
            <person name="Ettema T.J."/>
        </authorList>
    </citation>
    <scope>NUCLEOTIDE SEQUENCE</scope>
</reference>
<name>A0A0F9JHE7_9ZZZZ</name>
<comment type="caution">
    <text evidence="1">The sequence shown here is derived from an EMBL/GenBank/DDBJ whole genome shotgun (WGS) entry which is preliminary data.</text>
</comment>
<protein>
    <submittedName>
        <fullName evidence="1">Uncharacterized protein</fullName>
    </submittedName>
</protein>
<evidence type="ECO:0000313" key="1">
    <source>
        <dbReference type="EMBL" id="KKM05201.1"/>
    </source>
</evidence>
<organism evidence="1">
    <name type="scientific">marine sediment metagenome</name>
    <dbReference type="NCBI Taxonomy" id="412755"/>
    <lineage>
        <taxon>unclassified sequences</taxon>
        <taxon>metagenomes</taxon>
        <taxon>ecological metagenomes</taxon>
    </lineage>
</organism>
<proteinExistence type="predicted"/>